<protein>
    <submittedName>
        <fullName evidence="2">Uncharacterized protein</fullName>
    </submittedName>
</protein>
<evidence type="ECO:0000256" key="1">
    <source>
        <dbReference type="SAM" id="MobiDB-lite"/>
    </source>
</evidence>
<accession>A0ABY7FB59</accession>
<sequence length="518" mass="57802">MALTELKYLRVSAKSVLPVEIHAINEGTSSWLTDKHVKEIIELVQGAVVSYLESGVGKKQSSKQQNKPADIITGPELRNFSIMKEKLVVYAQPLIAGAPAGTSQLVRLMNERRESSGGVGVSISNYFQKIPSQSSAQLKRTHIGKSRLKRSTVAGKCVPKNENIDPESSCHSTSEHSVVKDENKLLVTNKSDIKIEKENKVSYTIAGVKVRPVSIPDIDIDSNSGDTQSLTVISVEAAKEMQQKNETQSSENDPWENQSESHGNSADESSSSDDMMDLPSVSFCLKPGNEKRGKRVLSQKQNGDYGPVAANESPKFGTKRKHLLKEDNKDIIEEREYIDGQLEPAGKNRKERLDACKSLQKFRFKKRKLPKFSDSDSDSSVPERKAVRVDRLSTIDSESEEGALSDNKKSATIQEEAKYSGKPSNPTKVIEEAKTSTRDLDYNSRIGSYTDEQVDTVMEALINIFCKRHNKYLDYLMKVLLPEMLVKIYMDIHNTSHEASEQILAHDCNPKLYKTHQP</sequence>
<dbReference type="EMBL" id="CP111022">
    <property type="protein sequence ID" value="WAR19415.1"/>
    <property type="molecule type" value="Genomic_DNA"/>
</dbReference>
<organism evidence="2 3">
    <name type="scientific">Mya arenaria</name>
    <name type="common">Soft-shell clam</name>
    <dbReference type="NCBI Taxonomy" id="6604"/>
    <lineage>
        <taxon>Eukaryota</taxon>
        <taxon>Metazoa</taxon>
        <taxon>Spiralia</taxon>
        <taxon>Lophotrochozoa</taxon>
        <taxon>Mollusca</taxon>
        <taxon>Bivalvia</taxon>
        <taxon>Autobranchia</taxon>
        <taxon>Heteroconchia</taxon>
        <taxon>Euheterodonta</taxon>
        <taxon>Imparidentia</taxon>
        <taxon>Neoheterodontei</taxon>
        <taxon>Myida</taxon>
        <taxon>Myoidea</taxon>
        <taxon>Myidae</taxon>
        <taxon>Mya</taxon>
    </lineage>
</organism>
<feature type="compositionally biased region" description="Polar residues" evidence="1">
    <location>
        <begin position="244"/>
        <end position="258"/>
    </location>
</feature>
<gene>
    <name evidence="2" type="ORF">MAR_001253</name>
</gene>
<feature type="region of interest" description="Disordered" evidence="1">
    <location>
        <begin position="370"/>
        <end position="428"/>
    </location>
</feature>
<feature type="compositionally biased region" description="Basic and acidic residues" evidence="1">
    <location>
        <begin position="381"/>
        <end position="393"/>
    </location>
</feature>
<feature type="region of interest" description="Disordered" evidence="1">
    <location>
        <begin position="240"/>
        <end position="321"/>
    </location>
</feature>
<evidence type="ECO:0000313" key="3">
    <source>
        <dbReference type="Proteomes" id="UP001164746"/>
    </source>
</evidence>
<reference evidence="2" key="1">
    <citation type="submission" date="2022-11" db="EMBL/GenBank/DDBJ databases">
        <title>Centuries of genome instability and evolution in soft-shell clam transmissible cancer (bioRxiv).</title>
        <authorList>
            <person name="Hart S.F.M."/>
            <person name="Yonemitsu M.A."/>
            <person name="Giersch R.M."/>
            <person name="Beal B.F."/>
            <person name="Arriagada G."/>
            <person name="Davis B.W."/>
            <person name="Ostrander E.A."/>
            <person name="Goff S.P."/>
            <person name="Metzger M.J."/>
        </authorList>
    </citation>
    <scope>NUCLEOTIDE SEQUENCE</scope>
    <source>
        <strain evidence="2">MELC-2E11</strain>
        <tissue evidence="2">Siphon/mantle</tissue>
    </source>
</reference>
<name>A0ABY7FB59_MYAAR</name>
<keyword evidence="3" id="KW-1185">Reference proteome</keyword>
<proteinExistence type="predicted"/>
<dbReference type="Proteomes" id="UP001164746">
    <property type="component" value="Chromosome 11"/>
</dbReference>
<feature type="compositionally biased region" description="Low complexity" evidence="1">
    <location>
        <begin position="260"/>
        <end position="269"/>
    </location>
</feature>
<evidence type="ECO:0000313" key="2">
    <source>
        <dbReference type="EMBL" id="WAR19415.1"/>
    </source>
</evidence>